<name>X1F255_9ZZZZ</name>
<protein>
    <submittedName>
        <fullName evidence="1">Uncharacterized protein</fullName>
    </submittedName>
</protein>
<dbReference type="EMBL" id="BARU01009586">
    <property type="protein sequence ID" value="GAH38982.1"/>
    <property type="molecule type" value="Genomic_DNA"/>
</dbReference>
<accession>X1F255</accession>
<comment type="caution">
    <text evidence="1">The sequence shown here is derived from an EMBL/GenBank/DDBJ whole genome shotgun (WGS) entry which is preliminary data.</text>
</comment>
<evidence type="ECO:0000313" key="1">
    <source>
        <dbReference type="EMBL" id="GAH38982.1"/>
    </source>
</evidence>
<proteinExistence type="predicted"/>
<organism evidence="1">
    <name type="scientific">marine sediment metagenome</name>
    <dbReference type="NCBI Taxonomy" id="412755"/>
    <lineage>
        <taxon>unclassified sequences</taxon>
        <taxon>metagenomes</taxon>
        <taxon>ecological metagenomes</taxon>
    </lineage>
</organism>
<dbReference type="AlphaFoldDB" id="X1F255"/>
<sequence>MLPKERLRKMQEGKRIIRERRLVEERRIKEYAIRRLEERKQKHYEQGRAGYDKG</sequence>
<reference evidence="1" key="1">
    <citation type="journal article" date="2014" name="Front. Microbiol.">
        <title>High frequency of phylogenetically diverse reductive dehalogenase-homologous genes in deep subseafloor sedimentary metagenomes.</title>
        <authorList>
            <person name="Kawai M."/>
            <person name="Futagami T."/>
            <person name="Toyoda A."/>
            <person name="Takaki Y."/>
            <person name="Nishi S."/>
            <person name="Hori S."/>
            <person name="Arai W."/>
            <person name="Tsubouchi T."/>
            <person name="Morono Y."/>
            <person name="Uchiyama I."/>
            <person name="Ito T."/>
            <person name="Fujiyama A."/>
            <person name="Inagaki F."/>
            <person name="Takami H."/>
        </authorList>
    </citation>
    <scope>NUCLEOTIDE SEQUENCE</scope>
    <source>
        <strain evidence="1">Expedition CK06-06</strain>
    </source>
</reference>
<gene>
    <name evidence="1" type="ORF">S03H2_18472</name>
</gene>